<dbReference type="AlphaFoldDB" id="A0A5C6C3A0"/>
<keyword evidence="11" id="KW-0482">Metalloprotease</keyword>
<evidence type="ECO:0000256" key="12">
    <source>
        <dbReference type="ARBA" id="ARBA00029840"/>
    </source>
</evidence>
<comment type="function">
    <text evidence="13">Aminopeptidase N is involved in the degradation of intracellular peptides generated by protein breakdown during normal growth as well as in response to nutrient starvation.</text>
</comment>
<comment type="catalytic activity">
    <reaction evidence="1">
        <text>Release of an N-terminal amino acid, Xaa-|-Yaa- from a peptide, amide or arylamide. Xaa is preferably Ala, but may be most amino acids including Pro (slow action). When a terminal hydrophobic residue is followed by a prolyl residue, the two may be released as an intact Xaa-Pro dipeptide.</text>
        <dbReference type="EC" id="3.4.11.2"/>
    </reaction>
</comment>
<reference evidence="18 19" key="1">
    <citation type="submission" date="2019-02" db="EMBL/GenBank/DDBJ databases">
        <title>Deep-cultivation of Planctomycetes and their phenomic and genomic characterization uncovers novel biology.</title>
        <authorList>
            <person name="Wiegand S."/>
            <person name="Jogler M."/>
            <person name="Boedeker C."/>
            <person name="Pinto D."/>
            <person name="Vollmers J."/>
            <person name="Rivas-Marin E."/>
            <person name="Kohn T."/>
            <person name="Peeters S.H."/>
            <person name="Heuer A."/>
            <person name="Rast P."/>
            <person name="Oberbeckmann S."/>
            <person name="Bunk B."/>
            <person name="Jeske O."/>
            <person name="Meyerdierks A."/>
            <person name="Storesund J.E."/>
            <person name="Kallscheuer N."/>
            <person name="Luecker S."/>
            <person name="Lage O.M."/>
            <person name="Pohl T."/>
            <person name="Merkel B.J."/>
            <person name="Hornburger P."/>
            <person name="Mueller R.-W."/>
            <person name="Bruemmer F."/>
            <person name="Labrenz M."/>
            <person name="Spormann A.M."/>
            <person name="Op Den Camp H."/>
            <person name="Overmann J."/>
            <person name="Amann R."/>
            <person name="Jetten M.S.M."/>
            <person name="Mascher T."/>
            <person name="Medema M.H."/>
            <person name="Devos D.P."/>
            <person name="Kaster A.-K."/>
            <person name="Ovreas L."/>
            <person name="Rohde M."/>
            <person name="Galperin M.Y."/>
            <person name="Jogler C."/>
        </authorList>
    </citation>
    <scope>NUCLEOTIDE SEQUENCE [LARGE SCALE GENOMIC DNA]</scope>
    <source>
        <strain evidence="18 19">Pla52o</strain>
    </source>
</reference>
<dbReference type="NCBIfam" id="TIGR02414">
    <property type="entry name" value="pepN_proteo"/>
    <property type="match status" value="1"/>
</dbReference>
<comment type="cofactor">
    <cofactor evidence="2">
        <name>Zn(2+)</name>
        <dbReference type="ChEBI" id="CHEBI:29105"/>
    </cofactor>
</comment>
<dbReference type="Pfam" id="PF17432">
    <property type="entry name" value="DUF3458_C"/>
    <property type="match status" value="1"/>
</dbReference>
<evidence type="ECO:0000256" key="9">
    <source>
        <dbReference type="ARBA" id="ARBA00022801"/>
    </source>
</evidence>
<dbReference type="InterPro" id="IPR024601">
    <property type="entry name" value="Peptidase_M1_pepN_C"/>
</dbReference>
<protein>
    <recommendedName>
        <fullName evidence="5">Aminopeptidase N</fullName>
        <ecNumber evidence="4">3.4.11.2</ecNumber>
    </recommendedName>
    <alternativeName>
        <fullName evidence="12">Alpha-aminoacylpeptide hydrolase</fullName>
    </alternativeName>
</protein>
<evidence type="ECO:0000256" key="3">
    <source>
        <dbReference type="ARBA" id="ARBA00010136"/>
    </source>
</evidence>
<evidence type="ECO:0000259" key="14">
    <source>
        <dbReference type="Pfam" id="PF01433"/>
    </source>
</evidence>
<dbReference type="SUPFAM" id="SSF55486">
    <property type="entry name" value="Metalloproteases ('zincins'), catalytic domain"/>
    <property type="match status" value="1"/>
</dbReference>
<evidence type="ECO:0000313" key="18">
    <source>
        <dbReference type="EMBL" id="TWU17754.1"/>
    </source>
</evidence>
<dbReference type="Gene3D" id="1.25.50.10">
    <property type="entry name" value="Peptidase M1, alanyl aminopeptidase, C-terminal domain"/>
    <property type="match status" value="1"/>
</dbReference>
<feature type="domain" description="Aminopeptidase N-like N-terminal" evidence="17">
    <location>
        <begin position="26"/>
        <end position="191"/>
    </location>
</feature>
<keyword evidence="9 18" id="KW-0378">Hydrolase</keyword>
<evidence type="ECO:0000256" key="1">
    <source>
        <dbReference type="ARBA" id="ARBA00000098"/>
    </source>
</evidence>
<keyword evidence="7" id="KW-0645">Protease</keyword>
<dbReference type="Gene3D" id="2.60.40.1730">
    <property type="entry name" value="tricorn interacting facor f3 domain"/>
    <property type="match status" value="1"/>
</dbReference>
<evidence type="ECO:0000256" key="2">
    <source>
        <dbReference type="ARBA" id="ARBA00001947"/>
    </source>
</evidence>
<dbReference type="Pfam" id="PF01433">
    <property type="entry name" value="Peptidase_M1"/>
    <property type="match status" value="1"/>
</dbReference>
<evidence type="ECO:0000256" key="13">
    <source>
        <dbReference type="ARBA" id="ARBA00059739"/>
    </source>
</evidence>
<proteinExistence type="inferred from homology"/>
<organism evidence="18 19">
    <name type="scientific">Novipirellula galeiformis</name>
    <dbReference type="NCBI Taxonomy" id="2528004"/>
    <lineage>
        <taxon>Bacteria</taxon>
        <taxon>Pseudomonadati</taxon>
        <taxon>Planctomycetota</taxon>
        <taxon>Planctomycetia</taxon>
        <taxon>Pirellulales</taxon>
        <taxon>Pirellulaceae</taxon>
        <taxon>Novipirellula</taxon>
    </lineage>
</organism>
<dbReference type="Gene3D" id="1.10.390.10">
    <property type="entry name" value="Neutral Protease Domain 2"/>
    <property type="match status" value="1"/>
</dbReference>
<sequence>MTATQSVQAVYRSDYQPPTYWIDNVELEFDLDPRETLVTARIAVRRNADQASHTLELAGQHLQLQSVSVDGTPLSANEYSISNESLTLTELPETCVIETQVLVSPVSNKTLSGLYQTSGNYCTQCEAVGFRRITYFLDRPDVMATYRVTLRADKKTCPVMLSNGNRIAQRDLGDDRHEVVWEDPFPKPSYLFALVAGNLKCHRGTFTTASGREVALEIWVEPQNIDKCEHALVSLQKSMKWDEDVFGLEYDLDIYMIVAVNDFNMGAMENKGLNVFNSKYVLALPETATDEDYMLIEAVIAHEYFHNWTGNRVTCRDWFQLTLKEGLTVFRDQQFTADQTSAAVKRIDDVSGLRAGQFVEDSGPMAHPIRPESYISMDNFYTATVYRKGAEIVRMYHTMLGPEGFRRGLDLYFQRHDNSAVTCDDFRAAMADANDMNFDRFDRWYSQAGTPELFVSEHWDADKSEFSLTLQQAYPSLSGGNPGTTHRKPVPLPVRVGLLDANSGDELNEHSRVLQLETESETFTFSGLNAKPIASVLRGFSAPVRLRMDRSDAELAFLMAHDTDALNRWDAGQTLAAKLLLQSAKDVSDGVELKLSEHFRSAFARVLQDDAVDEAFKALALTLPRESVLGQEMDVIDPDALHTAREFFRSRLGEVFYTEFMAMYHALAADGAYQNDQTSINRRRLKNVVLGYLATQHSDEVIALIRNQFERADNMTDKQAALSLLADLDTPDREQALAAFYDQYHHDPLVIDKWFAVQAGSQRADGIEQVRQLTEHQDFCMENPNRVRSLLGAFTQNQVRFHQADGAGYQLLADYVLQIEAANPQLAARLVAAFNSYRRFDASRQAIIRGELKRIADHPGLCKDVHEIVQRALSF</sequence>
<dbReference type="GO" id="GO:0008237">
    <property type="term" value="F:metallopeptidase activity"/>
    <property type="evidence" value="ECO:0007669"/>
    <property type="project" value="UniProtKB-KW"/>
</dbReference>
<dbReference type="RefSeq" id="WP_146596932.1">
    <property type="nucleotide sequence ID" value="NZ_SJPT01000010.1"/>
</dbReference>
<dbReference type="Proteomes" id="UP000316304">
    <property type="component" value="Unassembled WGS sequence"/>
</dbReference>
<accession>A0A5C6C3A0</accession>
<feature type="domain" description="Peptidase M1 alanyl aminopeptidase Ig-like fold" evidence="15">
    <location>
        <begin position="449"/>
        <end position="548"/>
    </location>
</feature>
<dbReference type="InterPro" id="IPR035414">
    <property type="entry name" value="Peptidase_M1_pepN_Ig-like"/>
</dbReference>
<dbReference type="EC" id="3.4.11.2" evidence="4"/>
<dbReference type="InterPro" id="IPR014782">
    <property type="entry name" value="Peptidase_M1_dom"/>
</dbReference>
<dbReference type="Gene3D" id="2.60.40.1840">
    <property type="match status" value="1"/>
</dbReference>
<dbReference type="PANTHER" id="PTHR46322:SF1">
    <property type="entry name" value="PUROMYCIN-SENSITIVE AMINOPEPTIDASE"/>
    <property type="match status" value="1"/>
</dbReference>
<dbReference type="FunFam" id="3.30.2010.30:FF:000002">
    <property type="entry name" value="Putative aminopeptidase N"/>
    <property type="match status" value="1"/>
</dbReference>
<evidence type="ECO:0000256" key="4">
    <source>
        <dbReference type="ARBA" id="ARBA00012564"/>
    </source>
</evidence>
<feature type="domain" description="Peptidase M1 membrane alanine aminopeptidase" evidence="14">
    <location>
        <begin position="233"/>
        <end position="444"/>
    </location>
</feature>
<evidence type="ECO:0000256" key="8">
    <source>
        <dbReference type="ARBA" id="ARBA00022723"/>
    </source>
</evidence>
<dbReference type="Pfam" id="PF11940">
    <property type="entry name" value="DUF3458"/>
    <property type="match status" value="1"/>
</dbReference>
<dbReference type="PANTHER" id="PTHR46322">
    <property type="entry name" value="PUROMYCIN-SENSITIVE AMINOPEPTIDASE"/>
    <property type="match status" value="1"/>
</dbReference>
<keyword evidence="6 18" id="KW-0031">Aminopeptidase</keyword>
<evidence type="ECO:0000256" key="6">
    <source>
        <dbReference type="ARBA" id="ARBA00022438"/>
    </source>
</evidence>
<dbReference type="SUPFAM" id="SSF63737">
    <property type="entry name" value="Leukotriene A4 hydrolase N-terminal domain"/>
    <property type="match status" value="1"/>
</dbReference>
<gene>
    <name evidence="18" type="primary">pepN</name>
    <name evidence="18" type="ORF">Pla52o_49690</name>
</gene>
<dbReference type="CDD" id="cd09600">
    <property type="entry name" value="M1_APN"/>
    <property type="match status" value="1"/>
</dbReference>
<dbReference type="InterPro" id="IPR042097">
    <property type="entry name" value="Aminopeptidase_N-like_N_sf"/>
</dbReference>
<name>A0A5C6C3A0_9BACT</name>
<dbReference type="PRINTS" id="PR00756">
    <property type="entry name" value="ALADIPTASE"/>
</dbReference>
<keyword evidence="10" id="KW-0862">Zinc</keyword>
<dbReference type="FunFam" id="1.10.390.10:FF:000002">
    <property type="entry name" value="Aminopeptidase N"/>
    <property type="match status" value="1"/>
</dbReference>
<feature type="domain" description="Peptidase M1 alanyl aminopeptidase C-terminal" evidence="16">
    <location>
        <begin position="552"/>
        <end position="873"/>
    </location>
</feature>
<evidence type="ECO:0000259" key="16">
    <source>
        <dbReference type="Pfam" id="PF17432"/>
    </source>
</evidence>
<dbReference type="GO" id="GO:0008270">
    <property type="term" value="F:zinc ion binding"/>
    <property type="evidence" value="ECO:0007669"/>
    <property type="project" value="InterPro"/>
</dbReference>
<evidence type="ECO:0000259" key="15">
    <source>
        <dbReference type="Pfam" id="PF11940"/>
    </source>
</evidence>
<dbReference type="InterPro" id="IPR012779">
    <property type="entry name" value="Peptidase_M1_pepN"/>
</dbReference>
<evidence type="ECO:0000259" key="17">
    <source>
        <dbReference type="Pfam" id="PF17900"/>
    </source>
</evidence>
<dbReference type="InterPro" id="IPR038438">
    <property type="entry name" value="PepN_Ig-like_sf"/>
</dbReference>
<dbReference type="GO" id="GO:0016285">
    <property type="term" value="F:alanyl aminopeptidase activity"/>
    <property type="evidence" value="ECO:0007669"/>
    <property type="project" value="UniProtKB-EC"/>
</dbReference>
<dbReference type="Pfam" id="PF17900">
    <property type="entry name" value="Peptidase_M1_N"/>
    <property type="match status" value="1"/>
</dbReference>
<evidence type="ECO:0000256" key="5">
    <source>
        <dbReference type="ARBA" id="ARBA00015611"/>
    </source>
</evidence>
<dbReference type="GO" id="GO:0006508">
    <property type="term" value="P:proteolysis"/>
    <property type="evidence" value="ECO:0007669"/>
    <property type="project" value="UniProtKB-KW"/>
</dbReference>
<evidence type="ECO:0000313" key="19">
    <source>
        <dbReference type="Proteomes" id="UP000316304"/>
    </source>
</evidence>
<comment type="similarity">
    <text evidence="3">Belongs to the peptidase M1 family.</text>
</comment>
<dbReference type="Gene3D" id="3.30.2010.30">
    <property type="match status" value="1"/>
</dbReference>
<evidence type="ECO:0000256" key="7">
    <source>
        <dbReference type="ARBA" id="ARBA00022670"/>
    </source>
</evidence>
<dbReference type="FunFam" id="2.60.40.1730:FF:000005">
    <property type="entry name" value="Aminopeptidase N"/>
    <property type="match status" value="1"/>
</dbReference>
<dbReference type="InterPro" id="IPR037144">
    <property type="entry name" value="Peptidase_M1_pepN_C_sf"/>
</dbReference>
<evidence type="ECO:0000256" key="11">
    <source>
        <dbReference type="ARBA" id="ARBA00023049"/>
    </source>
</evidence>
<keyword evidence="8" id="KW-0479">Metal-binding</keyword>
<evidence type="ECO:0000256" key="10">
    <source>
        <dbReference type="ARBA" id="ARBA00022833"/>
    </source>
</evidence>
<dbReference type="EMBL" id="SJPT01000010">
    <property type="protein sequence ID" value="TWU17754.1"/>
    <property type="molecule type" value="Genomic_DNA"/>
</dbReference>
<dbReference type="InterPro" id="IPR001930">
    <property type="entry name" value="Peptidase_M1"/>
</dbReference>
<dbReference type="InterPro" id="IPR045357">
    <property type="entry name" value="Aminopeptidase_N-like_N"/>
</dbReference>
<dbReference type="OrthoDB" id="9814383at2"/>
<keyword evidence="19" id="KW-1185">Reference proteome</keyword>
<dbReference type="InterPro" id="IPR027268">
    <property type="entry name" value="Peptidase_M4/M1_CTD_sf"/>
</dbReference>
<comment type="caution">
    <text evidence="18">The sequence shown here is derived from an EMBL/GenBank/DDBJ whole genome shotgun (WGS) entry which is preliminary data.</text>
</comment>